<proteinExistence type="inferred from homology"/>
<keyword evidence="5" id="KW-1185">Reference proteome</keyword>
<dbReference type="PANTHER" id="PTHR11703">
    <property type="entry name" value="DEOXYHYPUSINE SYNTHASE"/>
    <property type="match status" value="1"/>
</dbReference>
<keyword evidence="3" id="KW-0520">NAD</keyword>
<reference evidence="4 5" key="1">
    <citation type="submission" date="2024-08" db="EMBL/GenBank/DDBJ databases">
        <title>Insights into the chromosomal genome structure of Flemingia macrophylla.</title>
        <authorList>
            <person name="Ding Y."/>
            <person name="Zhao Y."/>
            <person name="Bi W."/>
            <person name="Wu M."/>
            <person name="Zhao G."/>
            <person name="Gong Y."/>
            <person name="Li W."/>
            <person name="Zhang P."/>
        </authorList>
    </citation>
    <scope>NUCLEOTIDE SEQUENCE [LARGE SCALE GENOMIC DNA]</scope>
    <source>
        <strain evidence="4">DYQJB</strain>
        <tissue evidence="4">Leaf</tissue>
    </source>
</reference>
<gene>
    <name evidence="4" type="ORF">Fmac_025675</name>
</gene>
<evidence type="ECO:0000256" key="1">
    <source>
        <dbReference type="ARBA" id="ARBA00001911"/>
    </source>
</evidence>
<dbReference type="Pfam" id="PF01916">
    <property type="entry name" value="DS"/>
    <property type="match status" value="1"/>
</dbReference>
<evidence type="ECO:0000313" key="5">
    <source>
        <dbReference type="Proteomes" id="UP001603857"/>
    </source>
</evidence>
<evidence type="ECO:0000313" key="4">
    <source>
        <dbReference type="EMBL" id="KAL2326617.1"/>
    </source>
</evidence>
<comment type="cofactor">
    <cofactor evidence="1">
        <name>NAD(+)</name>
        <dbReference type="ChEBI" id="CHEBI:57540"/>
    </cofactor>
</comment>
<dbReference type="Proteomes" id="UP001603857">
    <property type="component" value="Unassembled WGS sequence"/>
</dbReference>
<organism evidence="4 5">
    <name type="scientific">Flemingia macrophylla</name>
    <dbReference type="NCBI Taxonomy" id="520843"/>
    <lineage>
        <taxon>Eukaryota</taxon>
        <taxon>Viridiplantae</taxon>
        <taxon>Streptophyta</taxon>
        <taxon>Embryophyta</taxon>
        <taxon>Tracheophyta</taxon>
        <taxon>Spermatophyta</taxon>
        <taxon>Magnoliopsida</taxon>
        <taxon>eudicotyledons</taxon>
        <taxon>Gunneridae</taxon>
        <taxon>Pentapetalae</taxon>
        <taxon>rosids</taxon>
        <taxon>fabids</taxon>
        <taxon>Fabales</taxon>
        <taxon>Fabaceae</taxon>
        <taxon>Papilionoideae</taxon>
        <taxon>50 kb inversion clade</taxon>
        <taxon>NPAAA clade</taxon>
        <taxon>indigoferoid/millettioid clade</taxon>
        <taxon>Phaseoleae</taxon>
        <taxon>Flemingia</taxon>
    </lineage>
</organism>
<protein>
    <submittedName>
        <fullName evidence="4">Uncharacterized protein</fullName>
    </submittedName>
</protein>
<evidence type="ECO:0000256" key="3">
    <source>
        <dbReference type="ARBA" id="ARBA00023027"/>
    </source>
</evidence>
<dbReference type="SUPFAM" id="SSF52467">
    <property type="entry name" value="DHS-like NAD/FAD-binding domain"/>
    <property type="match status" value="1"/>
</dbReference>
<accession>A0ABD1LSW6</accession>
<dbReference type="AlphaFoldDB" id="A0ABD1LSW6"/>
<dbReference type="EMBL" id="JBGMDY010000008">
    <property type="protein sequence ID" value="KAL2326617.1"/>
    <property type="molecule type" value="Genomic_DNA"/>
</dbReference>
<evidence type="ECO:0000256" key="2">
    <source>
        <dbReference type="ARBA" id="ARBA00009892"/>
    </source>
</evidence>
<dbReference type="InterPro" id="IPR036982">
    <property type="entry name" value="Deoxyhypusine_synthase_sf"/>
</dbReference>
<name>A0ABD1LSW6_9FABA</name>
<dbReference type="InterPro" id="IPR002773">
    <property type="entry name" value="Deoxyhypusine_synthase"/>
</dbReference>
<dbReference type="InterPro" id="IPR029035">
    <property type="entry name" value="DHS-like_NAD/FAD-binding_dom"/>
</dbReference>
<comment type="similarity">
    <text evidence="2">Belongs to the deoxyhypusine synthase family.</text>
</comment>
<comment type="caution">
    <text evidence="4">The sequence shown here is derived from an EMBL/GenBank/DDBJ whole genome shotgun (WGS) entry which is preliminary data.</text>
</comment>
<dbReference type="Gene3D" id="3.40.910.10">
    <property type="entry name" value="Deoxyhypusine synthase"/>
    <property type="match status" value="1"/>
</dbReference>
<sequence>MLYFHSFRNPGLILDIVQGGGIPKHHICNANMMRNGADYAIFINTAQEFDGSDSGARPDEAVSWEKIRGSAKTVKDLDGPVFRWIKRNFQILIQRAVLVVDVADDHVVVSARLVRLWKKIDREADSAKCATLAWKANST</sequence>
<dbReference type="PANTHER" id="PTHR11703:SF0">
    <property type="entry name" value="DEOXYHYPUSINE SYNTHASE"/>
    <property type="match status" value="1"/>
</dbReference>